<dbReference type="Pfam" id="PF00194">
    <property type="entry name" value="Carb_anhydrase"/>
    <property type="match status" value="1"/>
</dbReference>
<proteinExistence type="inferred from homology"/>
<comment type="catalytic activity">
    <reaction evidence="6">
        <text>hydrogencarbonate + H(+) = CO2 + H2O</text>
        <dbReference type="Rhea" id="RHEA:10748"/>
        <dbReference type="ChEBI" id="CHEBI:15377"/>
        <dbReference type="ChEBI" id="CHEBI:15378"/>
        <dbReference type="ChEBI" id="CHEBI:16526"/>
        <dbReference type="ChEBI" id="CHEBI:17544"/>
        <dbReference type="EC" id="4.2.1.1"/>
    </reaction>
</comment>
<dbReference type="PANTHER" id="PTHR18952:SF265">
    <property type="entry name" value="CARBONIC ANHYDRASE"/>
    <property type="match status" value="1"/>
</dbReference>
<organism evidence="9 10">
    <name type="scientific">Dissophora globulifera</name>
    <dbReference type="NCBI Taxonomy" id="979702"/>
    <lineage>
        <taxon>Eukaryota</taxon>
        <taxon>Fungi</taxon>
        <taxon>Fungi incertae sedis</taxon>
        <taxon>Mucoromycota</taxon>
        <taxon>Mortierellomycotina</taxon>
        <taxon>Mortierellomycetes</taxon>
        <taxon>Mortierellales</taxon>
        <taxon>Mortierellaceae</taxon>
        <taxon>Dissophora</taxon>
    </lineage>
</organism>
<dbReference type="InterPro" id="IPR036398">
    <property type="entry name" value="CA_dom_sf"/>
</dbReference>
<accession>A0A9P6R2H9</accession>
<evidence type="ECO:0000256" key="2">
    <source>
        <dbReference type="ARBA" id="ARBA00012925"/>
    </source>
</evidence>
<dbReference type="Gene3D" id="3.10.200.10">
    <property type="entry name" value="Alpha carbonic anhydrase"/>
    <property type="match status" value="1"/>
</dbReference>
<evidence type="ECO:0000256" key="7">
    <source>
        <dbReference type="SAM" id="SignalP"/>
    </source>
</evidence>
<dbReference type="Proteomes" id="UP000738325">
    <property type="component" value="Unassembled WGS sequence"/>
</dbReference>
<comment type="caution">
    <text evidence="9">The sequence shown here is derived from an EMBL/GenBank/DDBJ whole genome shotgun (WGS) entry which is preliminary data.</text>
</comment>
<keyword evidence="7" id="KW-0732">Signal</keyword>
<evidence type="ECO:0000256" key="3">
    <source>
        <dbReference type="ARBA" id="ARBA00022723"/>
    </source>
</evidence>
<feature type="signal peptide" evidence="7">
    <location>
        <begin position="1"/>
        <end position="25"/>
    </location>
</feature>
<keyword evidence="4" id="KW-0862">Zinc</keyword>
<feature type="chain" id="PRO_5040325472" description="carbonic anhydrase" evidence="7">
    <location>
        <begin position="26"/>
        <end position="295"/>
    </location>
</feature>
<dbReference type="SUPFAM" id="SSF51069">
    <property type="entry name" value="Carbonic anhydrase"/>
    <property type="match status" value="1"/>
</dbReference>
<evidence type="ECO:0000256" key="4">
    <source>
        <dbReference type="ARBA" id="ARBA00022833"/>
    </source>
</evidence>
<dbReference type="OrthoDB" id="429145at2759"/>
<comment type="similarity">
    <text evidence="1">Belongs to the alpha-carbonic anhydrase family.</text>
</comment>
<keyword evidence="5" id="KW-0456">Lyase</keyword>
<dbReference type="EC" id="4.2.1.1" evidence="2"/>
<dbReference type="GO" id="GO:0004089">
    <property type="term" value="F:carbonate dehydratase activity"/>
    <property type="evidence" value="ECO:0007669"/>
    <property type="project" value="UniProtKB-EC"/>
</dbReference>
<dbReference type="GO" id="GO:0008270">
    <property type="term" value="F:zinc ion binding"/>
    <property type="evidence" value="ECO:0007669"/>
    <property type="project" value="InterPro"/>
</dbReference>
<feature type="domain" description="Alpha-carbonic anhydrase" evidence="8">
    <location>
        <begin position="29"/>
        <end position="295"/>
    </location>
</feature>
<keyword evidence="3" id="KW-0479">Metal-binding</keyword>
<sequence>MKYLLNHALVAVVAILSSAAAVAAAGPSPAFSYGQDERGPQHWGDIDPLYAKCGTGKEQSPIDVGIDLPSVTLTDKPISGLNYSPLRDVLCGFDGHNVKCEWNSTVAAPDKRKRGARSKAGANINTIKVDDKEYTLTNFHFHTPGEHRVNGHFFEAELHLVHQAADGALAVIGVLLEVQAKNNPFFNWIVSLAKKAHLAAPGHGFLTKDPHTGASVAGKEQIKYKLNAVDFAPLLRATGQFSPRWDYEGSLTAPPCTEGVSWMVVKTPVYIGLEQFDALVALEAFNSRFLQDRLA</sequence>
<evidence type="ECO:0000313" key="10">
    <source>
        <dbReference type="Proteomes" id="UP000738325"/>
    </source>
</evidence>
<evidence type="ECO:0000256" key="6">
    <source>
        <dbReference type="ARBA" id="ARBA00048348"/>
    </source>
</evidence>
<dbReference type="PROSITE" id="PS51144">
    <property type="entry name" value="ALPHA_CA_2"/>
    <property type="match status" value="1"/>
</dbReference>
<dbReference type="AlphaFoldDB" id="A0A9P6R2H9"/>
<gene>
    <name evidence="9" type="ORF">BGZ99_000301</name>
</gene>
<dbReference type="SMART" id="SM01057">
    <property type="entry name" value="Carb_anhydrase"/>
    <property type="match status" value="1"/>
</dbReference>
<dbReference type="EMBL" id="JAAAIP010001046">
    <property type="protein sequence ID" value="KAG0310556.1"/>
    <property type="molecule type" value="Genomic_DNA"/>
</dbReference>
<dbReference type="InterPro" id="IPR001148">
    <property type="entry name" value="CA_dom"/>
</dbReference>
<dbReference type="InterPro" id="IPR041891">
    <property type="entry name" value="Alpha_CA_prokaryot-like"/>
</dbReference>
<dbReference type="InterPro" id="IPR023561">
    <property type="entry name" value="Carbonic_anhydrase_a-class"/>
</dbReference>
<evidence type="ECO:0000259" key="8">
    <source>
        <dbReference type="PROSITE" id="PS51144"/>
    </source>
</evidence>
<dbReference type="CDD" id="cd03124">
    <property type="entry name" value="alpha_CA_prokaryotic_like"/>
    <property type="match status" value="1"/>
</dbReference>
<evidence type="ECO:0000256" key="5">
    <source>
        <dbReference type="ARBA" id="ARBA00023239"/>
    </source>
</evidence>
<evidence type="ECO:0000313" key="9">
    <source>
        <dbReference type="EMBL" id="KAG0310556.1"/>
    </source>
</evidence>
<name>A0A9P6R2H9_9FUNG</name>
<protein>
    <recommendedName>
        <fullName evidence="2">carbonic anhydrase</fullName>
        <ecNumber evidence="2">4.2.1.1</ecNumber>
    </recommendedName>
</protein>
<evidence type="ECO:0000256" key="1">
    <source>
        <dbReference type="ARBA" id="ARBA00010718"/>
    </source>
</evidence>
<keyword evidence="10" id="KW-1185">Reference proteome</keyword>
<dbReference type="PANTHER" id="PTHR18952">
    <property type="entry name" value="CARBONIC ANHYDRASE"/>
    <property type="match status" value="1"/>
</dbReference>
<reference evidence="9" key="1">
    <citation type="journal article" date="2020" name="Fungal Divers.">
        <title>Resolving the Mortierellaceae phylogeny through synthesis of multi-gene phylogenetics and phylogenomics.</title>
        <authorList>
            <person name="Vandepol N."/>
            <person name="Liber J."/>
            <person name="Desiro A."/>
            <person name="Na H."/>
            <person name="Kennedy M."/>
            <person name="Barry K."/>
            <person name="Grigoriev I.V."/>
            <person name="Miller A.N."/>
            <person name="O'Donnell K."/>
            <person name="Stajich J.E."/>
            <person name="Bonito G."/>
        </authorList>
    </citation>
    <scope>NUCLEOTIDE SEQUENCE</scope>
    <source>
        <strain evidence="9">REB-010B</strain>
    </source>
</reference>